<accession>A0A7J7NSL8</accession>
<keyword evidence="2" id="KW-0472">Membrane</keyword>
<dbReference type="Proteomes" id="UP000541444">
    <property type="component" value="Unassembled WGS sequence"/>
</dbReference>
<gene>
    <name evidence="3" type="ORF">GIB67_042845</name>
</gene>
<proteinExistence type="predicted"/>
<sequence>MKVENKANIRGKEAPGLVEAQVYNRDEVWEQLIGSQKGTVGSTNANELSSRNDDRRGRQQNGRSIKIFGGKYKDDQDVRSASDIVFRSERLLHVSKLKCRVVGAYIEKTGSKAFSVYSIACLAASLAALIVPGELDSKKNVIVFKLEALPAIRGTDQLGSNFRVFPIYFLNKDKRLR</sequence>
<dbReference type="AlphaFoldDB" id="A0A7J7NSL8"/>
<name>A0A7J7NSL8_9MAGN</name>
<keyword evidence="4" id="KW-1185">Reference proteome</keyword>
<evidence type="ECO:0000313" key="4">
    <source>
        <dbReference type="Proteomes" id="UP000541444"/>
    </source>
</evidence>
<dbReference type="EMBL" id="JACGCM010000620">
    <property type="protein sequence ID" value="KAF6170040.1"/>
    <property type="molecule type" value="Genomic_DNA"/>
</dbReference>
<feature type="transmembrane region" description="Helical" evidence="2">
    <location>
        <begin position="114"/>
        <end position="131"/>
    </location>
</feature>
<comment type="caution">
    <text evidence="3">The sequence shown here is derived from an EMBL/GenBank/DDBJ whole genome shotgun (WGS) entry which is preliminary data.</text>
</comment>
<evidence type="ECO:0000313" key="3">
    <source>
        <dbReference type="EMBL" id="KAF6170040.1"/>
    </source>
</evidence>
<evidence type="ECO:0000256" key="1">
    <source>
        <dbReference type="SAM" id="MobiDB-lite"/>
    </source>
</evidence>
<dbReference type="OrthoDB" id="120967at2759"/>
<protein>
    <submittedName>
        <fullName evidence="3">Uncharacterized protein</fullName>
    </submittedName>
</protein>
<keyword evidence="2" id="KW-0812">Transmembrane</keyword>
<reference evidence="3 4" key="1">
    <citation type="journal article" date="2020" name="IScience">
        <title>Genome Sequencing of the Endangered Kingdonia uniflora (Circaeasteraceae, Ranunculales) Reveals Potential Mechanisms of Evolutionary Specialization.</title>
        <authorList>
            <person name="Sun Y."/>
            <person name="Deng T."/>
            <person name="Zhang A."/>
            <person name="Moore M.J."/>
            <person name="Landis J.B."/>
            <person name="Lin N."/>
            <person name="Zhang H."/>
            <person name="Zhang X."/>
            <person name="Huang J."/>
            <person name="Zhang X."/>
            <person name="Sun H."/>
            <person name="Wang H."/>
        </authorList>
    </citation>
    <scope>NUCLEOTIDE SEQUENCE [LARGE SCALE GENOMIC DNA]</scope>
    <source>
        <strain evidence="3">TB1705</strain>
        <tissue evidence="3">Leaf</tissue>
    </source>
</reference>
<keyword evidence="2" id="KW-1133">Transmembrane helix</keyword>
<evidence type="ECO:0000256" key="2">
    <source>
        <dbReference type="SAM" id="Phobius"/>
    </source>
</evidence>
<feature type="compositionally biased region" description="Polar residues" evidence="1">
    <location>
        <begin position="40"/>
        <end position="49"/>
    </location>
</feature>
<feature type="region of interest" description="Disordered" evidence="1">
    <location>
        <begin position="40"/>
        <end position="60"/>
    </location>
</feature>
<organism evidence="3 4">
    <name type="scientific">Kingdonia uniflora</name>
    <dbReference type="NCBI Taxonomy" id="39325"/>
    <lineage>
        <taxon>Eukaryota</taxon>
        <taxon>Viridiplantae</taxon>
        <taxon>Streptophyta</taxon>
        <taxon>Embryophyta</taxon>
        <taxon>Tracheophyta</taxon>
        <taxon>Spermatophyta</taxon>
        <taxon>Magnoliopsida</taxon>
        <taxon>Ranunculales</taxon>
        <taxon>Circaeasteraceae</taxon>
        <taxon>Kingdonia</taxon>
    </lineage>
</organism>